<feature type="compositionally biased region" description="Gly residues" evidence="8">
    <location>
        <begin position="612"/>
        <end position="639"/>
    </location>
</feature>
<reference evidence="13" key="1">
    <citation type="journal article" date="2019" name="Nat. Commun.">
        <title>Expansion of phycobilisome linker gene families in mesophilic red algae.</title>
        <authorList>
            <person name="Lee J."/>
            <person name="Kim D."/>
            <person name="Bhattacharya D."/>
            <person name="Yoon H.S."/>
        </authorList>
    </citation>
    <scope>NUCLEOTIDE SEQUENCE [LARGE SCALE GENOMIC DNA]</scope>
    <source>
        <strain evidence="13">CCMP 1328</strain>
    </source>
</reference>
<evidence type="ECO:0000256" key="8">
    <source>
        <dbReference type="SAM" id="MobiDB-lite"/>
    </source>
</evidence>
<evidence type="ECO:0000259" key="9">
    <source>
        <dbReference type="PROSITE" id="PS51192"/>
    </source>
</evidence>
<feature type="domain" description="Helicase C-terminal" evidence="10">
    <location>
        <begin position="366"/>
        <end position="524"/>
    </location>
</feature>
<name>A0A5J4Z0D7_PORPP</name>
<feature type="region of interest" description="Disordered" evidence="8">
    <location>
        <begin position="608"/>
        <end position="647"/>
    </location>
</feature>
<dbReference type="PROSITE" id="PS51195">
    <property type="entry name" value="Q_MOTIF"/>
    <property type="match status" value="1"/>
</dbReference>
<dbReference type="SMART" id="SM00487">
    <property type="entry name" value="DEXDc"/>
    <property type="match status" value="1"/>
</dbReference>
<keyword evidence="4 7" id="KW-0067">ATP-binding</keyword>
<sequence length="647" mass="70312">MQYAFVSGLAAWRLGTLSTSRIAPIYVTSMESSARGRQARTGRGPSQKRQTSGDARNGAPSGSLPHRGVRRPPSSSSFGDDTPPRRRVRTDETLEASISASMKSLPSKELHIPEGDGIKFESLPIHPLTMRAIKEVFKYETCSPVQERTLPIILKGKDVLAKARTGTGKTIAFMLPVIETLVEHPRIGPDRVSIRALILSPTRELAYQIEAEAKKLLTFHNLTTACFVGGVGINKDIARLKSRVDILVATPGRMEDHIKNTDGFKNRLGGVHYLVLDEGDHLMDQGFKPAIDRIILCLPKVRRSLCFSATVPQGLSEVLGSALRYDHVTVDCTEGDGLGDTHDATKVRQGVATVDLENVNVSVCTVIAAEMMNNPEEYKIIVFLPTARQAQFFAELLNAWLSAPTSPVGRNHPEVLEIHSRKSMSNRTKTSDQFRSAKRAVLVSSDVSARGVDYPDVSFVLQVGAPSSREQYVHRLGRTGRAGKAGRGLLMLHDFERFFFDNVKSLPMDKTVGDEVPQALARFPEALATVPDALDRVEQQTKEQTYQAWLGFYNSSLKSLRWDKEDLVLKAAEMASLQLGLDEPPALMAKTVGMMGLKGVPGLRIAGRNESFGGGSARGRGNNSGQGGRGGGGGGGGRGRSQHGGRN</sequence>
<dbReference type="OMA" id="NGEQYVH"/>
<dbReference type="InterPro" id="IPR014001">
    <property type="entry name" value="Helicase_ATP-bd"/>
</dbReference>
<evidence type="ECO:0000256" key="6">
    <source>
        <dbReference type="PROSITE-ProRule" id="PRU00552"/>
    </source>
</evidence>
<dbReference type="SMART" id="SM00490">
    <property type="entry name" value="HELICc"/>
    <property type="match status" value="1"/>
</dbReference>
<evidence type="ECO:0000256" key="7">
    <source>
        <dbReference type="RuleBase" id="RU365068"/>
    </source>
</evidence>
<feature type="domain" description="DEAD-box RNA helicase Q" evidence="11">
    <location>
        <begin position="118"/>
        <end position="147"/>
    </location>
</feature>
<dbReference type="GO" id="GO:0003724">
    <property type="term" value="F:RNA helicase activity"/>
    <property type="evidence" value="ECO:0007669"/>
    <property type="project" value="UniProtKB-EC"/>
</dbReference>
<dbReference type="InterPro" id="IPR027417">
    <property type="entry name" value="P-loop_NTPase"/>
</dbReference>
<dbReference type="GO" id="GO:0005524">
    <property type="term" value="F:ATP binding"/>
    <property type="evidence" value="ECO:0007669"/>
    <property type="project" value="UniProtKB-UniRule"/>
</dbReference>
<dbReference type="Pfam" id="PF00270">
    <property type="entry name" value="DEAD"/>
    <property type="match status" value="1"/>
</dbReference>
<keyword evidence="2 7" id="KW-0378">Hydrolase</keyword>
<dbReference type="AlphaFoldDB" id="A0A5J4Z0D7"/>
<dbReference type="OrthoDB" id="4969at2759"/>
<protein>
    <recommendedName>
        <fullName evidence="7">ATP-dependent RNA helicase</fullName>
        <ecNumber evidence="7">3.6.4.13</ecNumber>
    </recommendedName>
</protein>
<dbReference type="InterPro" id="IPR011545">
    <property type="entry name" value="DEAD/DEAH_box_helicase_dom"/>
</dbReference>
<proteinExistence type="inferred from homology"/>
<keyword evidence="5 7" id="KW-0694">RNA-binding</keyword>
<evidence type="ECO:0000256" key="2">
    <source>
        <dbReference type="ARBA" id="ARBA00022801"/>
    </source>
</evidence>
<dbReference type="EMBL" id="VRMN01000002">
    <property type="protein sequence ID" value="KAA8497319.1"/>
    <property type="molecule type" value="Genomic_DNA"/>
</dbReference>
<dbReference type="PANTHER" id="PTHR24031">
    <property type="entry name" value="RNA HELICASE"/>
    <property type="match status" value="1"/>
</dbReference>
<evidence type="ECO:0000313" key="13">
    <source>
        <dbReference type="Proteomes" id="UP000324585"/>
    </source>
</evidence>
<dbReference type="CDD" id="cd18787">
    <property type="entry name" value="SF2_C_DEAD"/>
    <property type="match status" value="1"/>
</dbReference>
<evidence type="ECO:0000259" key="10">
    <source>
        <dbReference type="PROSITE" id="PS51194"/>
    </source>
</evidence>
<evidence type="ECO:0000256" key="1">
    <source>
        <dbReference type="ARBA" id="ARBA00022741"/>
    </source>
</evidence>
<dbReference type="SUPFAM" id="SSF52540">
    <property type="entry name" value="P-loop containing nucleoside triphosphate hydrolases"/>
    <property type="match status" value="2"/>
</dbReference>
<keyword evidence="13" id="KW-1185">Reference proteome</keyword>
<comment type="caution">
    <text evidence="12">The sequence shown here is derived from an EMBL/GenBank/DDBJ whole genome shotgun (WGS) entry which is preliminary data.</text>
</comment>
<comment type="function">
    <text evidence="7">RNA helicase.</text>
</comment>
<evidence type="ECO:0000256" key="5">
    <source>
        <dbReference type="ARBA" id="ARBA00022884"/>
    </source>
</evidence>
<dbReference type="Pfam" id="PF00271">
    <property type="entry name" value="Helicase_C"/>
    <property type="match status" value="1"/>
</dbReference>
<comment type="domain">
    <text evidence="7">The Q motif is unique to and characteristic of the DEAD box family of RNA helicases and controls ATP binding and hydrolysis.</text>
</comment>
<gene>
    <name evidence="12" type="ORF">FVE85_1048</name>
</gene>
<dbReference type="Gene3D" id="3.40.50.300">
    <property type="entry name" value="P-loop containing nucleotide triphosphate hydrolases"/>
    <property type="match status" value="2"/>
</dbReference>
<dbReference type="GO" id="GO:0016787">
    <property type="term" value="F:hydrolase activity"/>
    <property type="evidence" value="ECO:0007669"/>
    <property type="project" value="UniProtKB-KW"/>
</dbReference>
<dbReference type="PROSITE" id="PS51194">
    <property type="entry name" value="HELICASE_CTER"/>
    <property type="match status" value="1"/>
</dbReference>
<accession>A0A5J4Z0D7</accession>
<evidence type="ECO:0000313" key="12">
    <source>
        <dbReference type="EMBL" id="KAA8497319.1"/>
    </source>
</evidence>
<comment type="similarity">
    <text evidence="7">Belongs to the DEAD box helicase family.</text>
</comment>
<keyword evidence="3 7" id="KW-0347">Helicase</keyword>
<feature type="domain" description="Helicase ATP-binding" evidence="9">
    <location>
        <begin position="150"/>
        <end position="329"/>
    </location>
</feature>
<dbReference type="InterPro" id="IPR014014">
    <property type="entry name" value="RNA_helicase_DEAD_Q_motif"/>
</dbReference>
<evidence type="ECO:0000256" key="4">
    <source>
        <dbReference type="ARBA" id="ARBA00022840"/>
    </source>
</evidence>
<dbReference type="EC" id="3.6.4.13" evidence="7"/>
<feature type="region of interest" description="Disordered" evidence="8">
    <location>
        <begin position="31"/>
        <end position="94"/>
    </location>
</feature>
<evidence type="ECO:0000259" key="11">
    <source>
        <dbReference type="PROSITE" id="PS51195"/>
    </source>
</evidence>
<comment type="catalytic activity">
    <reaction evidence="7">
        <text>ATP + H2O = ADP + phosphate + H(+)</text>
        <dbReference type="Rhea" id="RHEA:13065"/>
        <dbReference type="ChEBI" id="CHEBI:15377"/>
        <dbReference type="ChEBI" id="CHEBI:15378"/>
        <dbReference type="ChEBI" id="CHEBI:30616"/>
        <dbReference type="ChEBI" id="CHEBI:43474"/>
        <dbReference type="ChEBI" id="CHEBI:456216"/>
        <dbReference type="EC" id="3.6.4.13"/>
    </reaction>
</comment>
<feature type="short sequence motif" description="Q motif" evidence="6">
    <location>
        <begin position="118"/>
        <end position="147"/>
    </location>
</feature>
<keyword evidence="1 7" id="KW-0547">Nucleotide-binding</keyword>
<dbReference type="Proteomes" id="UP000324585">
    <property type="component" value="Unassembled WGS sequence"/>
</dbReference>
<evidence type="ECO:0000256" key="3">
    <source>
        <dbReference type="ARBA" id="ARBA00022806"/>
    </source>
</evidence>
<organism evidence="12 13">
    <name type="scientific">Porphyridium purpureum</name>
    <name type="common">Red alga</name>
    <name type="synonym">Porphyridium cruentum</name>
    <dbReference type="NCBI Taxonomy" id="35688"/>
    <lineage>
        <taxon>Eukaryota</taxon>
        <taxon>Rhodophyta</taxon>
        <taxon>Bangiophyceae</taxon>
        <taxon>Porphyridiales</taxon>
        <taxon>Porphyridiaceae</taxon>
        <taxon>Porphyridium</taxon>
    </lineage>
</organism>
<dbReference type="GO" id="GO:0003723">
    <property type="term" value="F:RNA binding"/>
    <property type="evidence" value="ECO:0007669"/>
    <property type="project" value="UniProtKB-UniRule"/>
</dbReference>
<dbReference type="PROSITE" id="PS51192">
    <property type="entry name" value="HELICASE_ATP_BIND_1"/>
    <property type="match status" value="1"/>
</dbReference>
<dbReference type="InterPro" id="IPR001650">
    <property type="entry name" value="Helicase_C-like"/>
</dbReference>